<dbReference type="GO" id="GO:0000981">
    <property type="term" value="F:DNA-binding transcription factor activity, RNA polymerase II-specific"/>
    <property type="evidence" value="ECO:0007669"/>
    <property type="project" value="InterPro"/>
</dbReference>
<comment type="subcellular location">
    <subcellularLocation>
        <location evidence="1">Nucleus</location>
    </subcellularLocation>
</comment>
<reference evidence="5" key="1">
    <citation type="journal article" date="2020" name="Stud. Mycol.">
        <title>101 Dothideomycetes genomes: a test case for predicting lifestyles and emergence of pathogens.</title>
        <authorList>
            <person name="Haridas S."/>
            <person name="Albert R."/>
            <person name="Binder M."/>
            <person name="Bloem J."/>
            <person name="Labutti K."/>
            <person name="Salamov A."/>
            <person name="Andreopoulos B."/>
            <person name="Baker S."/>
            <person name="Barry K."/>
            <person name="Bills G."/>
            <person name="Bluhm B."/>
            <person name="Cannon C."/>
            <person name="Castanera R."/>
            <person name="Culley D."/>
            <person name="Daum C."/>
            <person name="Ezra D."/>
            <person name="Gonzalez J."/>
            <person name="Henrissat B."/>
            <person name="Kuo A."/>
            <person name="Liang C."/>
            <person name="Lipzen A."/>
            <person name="Lutzoni F."/>
            <person name="Magnuson J."/>
            <person name="Mondo S."/>
            <person name="Nolan M."/>
            <person name="Ohm R."/>
            <person name="Pangilinan J."/>
            <person name="Park H.-J."/>
            <person name="Ramirez L."/>
            <person name="Alfaro M."/>
            <person name="Sun H."/>
            <person name="Tritt A."/>
            <person name="Yoshinaga Y."/>
            <person name="Zwiers L.-H."/>
            <person name="Turgeon B."/>
            <person name="Goodwin S."/>
            <person name="Spatafora J."/>
            <person name="Crous P."/>
            <person name="Grigoriev I."/>
        </authorList>
    </citation>
    <scope>NUCLEOTIDE SEQUENCE</scope>
    <source>
        <strain evidence="5">CBS 627.86</strain>
    </source>
</reference>
<feature type="non-terminal residue" evidence="5">
    <location>
        <position position="1"/>
    </location>
</feature>
<accession>A0A6A5YIM6</accession>
<dbReference type="SUPFAM" id="SSF57701">
    <property type="entry name" value="Zn2/Cys6 DNA-binding domain"/>
    <property type="match status" value="1"/>
</dbReference>
<keyword evidence="6" id="KW-1185">Reference proteome</keyword>
<keyword evidence="3" id="KW-0539">Nucleus</keyword>
<evidence type="ECO:0000259" key="4">
    <source>
        <dbReference type="PROSITE" id="PS50048"/>
    </source>
</evidence>
<feature type="non-terminal residue" evidence="5">
    <location>
        <position position="623"/>
    </location>
</feature>
<dbReference type="EMBL" id="ML977357">
    <property type="protein sequence ID" value="KAF2107099.1"/>
    <property type="molecule type" value="Genomic_DNA"/>
</dbReference>
<dbReference type="Pfam" id="PF04082">
    <property type="entry name" value="Fungal_trans"/>
    <property type="match status" value="1"/>
</dbReference>
<gene>
    <name evidence="5" type="ORF">BDV96DRAFT_458280</name>
</gene>
<dbReference type="InterPro" id="IPR050613">
    <property type="entry name" value="Sec_Metabolite_Reg"/>
</dbReference>
<dbReference type="Pfam" id="PF00172">
    <property type="entry name" value="Zn_clus"/>
    <property type="match status" value="1"/>
</dbReference>
<evidence type="ECO:0000313" key="6">
    <source>
        <dbReference type="Proteomes" id="UP000799770"/>
    </source>
</evidence>
<dbReference type="Gene3D" id="4.10.240.10">
    <property type="entry name" value="Zn(2)-C6 fungal-type DNA-binding domain"/>
    <property type="match status" value="1"/>
</dbReference>
<proteinExistence type="predicted"/>
<dbReference type="InterPro" id="IPR001138">
    <property type="entry name" value="Zn2Cys6_DnaBD"/>
</dbReference>
<evidence type="ECO:0000256" key="2">
    <source>
        <dbReference type="ARBA" id="ARBA00022723"/>
    </source>
</evidence>
<evidence type="ECO:0000256" key="1">
    <source>
        <dbReference type="ARBA" id="ARBA00004123"/>
    </source>
</evidence>
<name>A0A6A5YIM6_9PLEO</name>
<dbReference type="CDD" id="cd12148">
    <property type="entry name" value="fungal_TF_MHR"/>
    <property type="match status" value="1"/>
</dbReference>
<dbReference type="GO" id="GO:0003677">
    <property type="term" value="F:DNA binding"/>
    <property type="evidence" value="ECO:0007669"/>
    <property type="project" value="InterPro"/>
</dbReference>
<dbReference type="SMART" id="SM00066">
    <property type="entry name" value="GAL4"/>
    <property type="match status" value="1"/>
</dbReference>
<dbReference type="Proteomes" id="UP000799770">
    <property type="component" value="Unassembled WGS sequence"/>
</dbReference>
<protein>
    <recommendedName>
        <fullName evidence="4">Zn(2)-C6 fungal-type domain-containing protein</fullName>
    </recommendedName>
</protein>
<dbReference type="PROSITE" id="PS50048">
    <property type="entry name" value="ZN2_CY6_FUNGAL_2"/>
    <property type="match status" value="1"/>
</dbReference>
<dbReference type="GO" id="GO:0005634">
    <property type="term" value="C:nucleus"/>
    <property type="evidence" value="ECO:0007669"/>
    <property type="project" value="UniProtKB-SubCell"/>
</dbReference>
<dbReference type="PANTHER" id="PTHR31001">
    <property type="entry name" value="UNCHARACTERIZED TRANSCRIPTIONAL REGULATORY PROTEIN"/>
    <property type="match status" value="1"/>
</dbReference>
<dbReference type="PROSITE" id="PS00463">
    <property type="entry name" value="ZN2_CY6_FUNGAL_1"/>
    <property type="match status" value="1"/>
</dbReference>
<dbReference type="PANTHER" id="PTHR31001:SF85">
    <property type="entry name" value="ZN(II)2CYS6 TRANSCRIPTION FACTOR (EUROFUNG)"/>
    <property type="match status" value="1"/>
</dbReference>
<organism evidence="5 6">
    <name type="scientific">Lophiotrema nucula</name>
    <dbReference type="NCBI Taxonomy" id="690887"/>
    <lineage>
        <taxon>Eukaryota</taxon>
        <taxon>Fungi</taxon>
        <taxon>Dikarya</taxon>
        <taxon>Ascomycota</taxon>
        <taxon>Pezizomycotina</taxon>
        <taxon>Dothideomycetes</taxon>
        <taxon>Pleosporomycetidae</taxon>
        <taxon>Pleosporales</taxon>
        <taxon>Lophiotremataceae</taxon>
        <taxon>Lophiotrema</taxon>
    </lineage>
</organism>
<dbReference type="GO" id="GO:0008270">
    <property type="term" value="F:zinc ion binding"/>
    <property type="evidence" value="ECO:0007669"/>
    <property type="project" value="InterPro"/>
</dbReference>
<keyword evidence="2" id="KW-0479">Metal-binding</keyword>
<evidence type="ECO:0000313" key="5">
    <source>
        <dbReference type="EMBL" id="KAF2107099.1"/>
    </source>
</evidence>
<dbReference type="InterPro" id="IPR036864">
    <property type="entry name" value="Zn2-C6_fun-type_DNA-bd_sf"/>
</dbReference>
<feature type="domain" description="Zn(2)-C6 fungal-type" evidence="4">
    <location>
        <begin position="10"/>
        <end position="40"/>
    </location>
</feature>
<evidence type="ECO:0000256" key="3">
    <source>
        <dbReference type="ARBA" id="ARBA00023242"/>
    </source>
</evidence>
<dbReference type="AlphaFoldDB" id="A0A6A5YIM6"/>
<dbReference type="InterPro" id="IPR007219">
    <property type="entry name" value="XnlR_reg_dom"/>
</dbReference>
<sequence length="623" mass="70339">PNHPPPKSFSCVLCAQRKVKCDKRPRGCANCTKARVPCIYKAPPPPRRKKKGAQDIDTSTRLRLYEDALRKLGVDPADVEKEEIAKTSRKTATTATHNDEPRIPVAKEDRVRKQEGVLVTSAGKSVYLDNALWTGLTGEFRDSKEILEDSSDDEAFGDTPYTTPEAISSDVTNLLFASTRGTVNLRGLHPQPVQIFKLWQAYLDNINPLSKLFHTPSIQQLVLHATGNLDDLPRNLEALLFGIYCVSLSSLSEVECDTILGDPKDVLAAKFRSGAQHALVNASFLRSNDLMVLQAYVLFLLSLQNFDAKVLWILSGIAGRIGQRLGLHRDGEELGLPPFETEMRRRLWWQIMFVDGHSQKLAGTGATPLMGDTKRPLNVNDSQLFPDMKELPMEHEGATEMTFFLIRCHVGEFMKRSKSDVSFDGVWGTLSTQAVPLESKDKAIDELQSLFERKFLQYCDPAIAWHFMCQHLVKAVVCMMRFMAHNPTTVQDSMPQSEKDMLFKTALQVVSWQNLAYTMKEMQGFLWHINMHFQWKAFIYIVSELRYRTAAPEADDAWKQVGLVYEYHPRLSKELSKRALPVAVGNLTLKAWDAFIAARRTPGHGGPIFIQILRAQRKQTKPP</sequence>
<dbReference type="CDD" id="cd00067">
    <property type="entry name" value="GAL4"/>
    <property type="match status" value="1"/>
</dbReference>
<dbReference type="GO" id="GO:0006351">
    <property type="term" value="P:DNA-templated transcription"/>
    <property type="evidence" value="ECO:0007669"/>
    <property type="project" value="InterPro"/>
</dbReference>
<dbReference type="OrthoDB" id="2269373at2759"/>